<dbReference type="PANTHER" id="PTHR31674:SF62">
    <property type="entry name" value="B3 DOMAIN-CONTAINING PROTEIN REM14-RELATED"/>
    <property type="match status" value="1"/>
</dbReference>
<keyword evidence="6" id="KW-0539">Nucleus</keyword>
<dbReference type="InterPro" id="IPR003340">
    <property type="entry name" value="B3_DNA-bd"/>
</dbReference>
<keyword evidence="3" id="KW-0805">Transcription regulation</keyword>
<dbReference type="InterPro" id="IPR039218">
    <property type="entry name" value="REM_fam"/>
</dbReference>
<reference evidence="10" key="1">
    <citation type="journal article" date="2015" name="Nat. Plants">
        <title>Genome expansion of Arabis alpina linked with retrotransposition and reduced symmetric DNA methylation.</title>
        <authorList>
            <person name="Willing E.M."/>
            <person name="Rawat V."/>
            <person name="Mandakova T."/>
            <person name="Maumus F."/>
            <person name="James G.V."/>
            <person name="Nordstroem K.J."/>
            <person name="Becker C."/>
            <person name="Warthmann N."/>
            <person name="Chica C."/>
            <person name="Szarzynska B."/>
            <person name="Zytnicki M."/>
            <person name="Albani M.C."/>
            <person name="Kiefer C."/>
            <person name="Bergonzi S."/>
            <person name="Castaings L."/>
            <person name="Mateos J.L."/>
            <person name="Berns M.C."/>
            <person name="Bujdoso N."/>
            <person name="Piofczyk T."/>
            <person name="de Lorenzo L."/>
            <person name="Barrero-Sicilia C."/>
            <person name="Mateos I."/>
            <person name="Piednoel M."/>
            <person name="Hagmann J."/>
            <person name="Chen-Min-Tao R."/>
            <person name="Iglesias-Fernandez R."/>
            <person name="Schuster S.C."/>
            <person name="Alonso-Blanco C."/>
            <person name="Roudier F."/>
            <person name="Carbonero P."/>
            <person name="Paz-Ares J."/>
            <person name="Davis S.J."/>
            <person name="Pecinka A."/>
            <person name="Quesneville H."/>
            <person name="Colot V."/>
            <person name="Lysak M.A."/>
            <person name="Weigel D."/>
            <person name="Coupland G."/>
            <person name="Schneeberger K."/>
        </authorList>
    </citation>
    <scope>NUCLEOTIDE SEQUENCE [LARGE SCALE GENOMIC DNA]</scope>
    <source>
        <strain evidence="10">cv. Pajares</strain>
    </source>
</reference>
<feature type="domain" description="TF-B3" evidence="8">
    <location>
        <begin position="112"/>
        <end position="179"/>
    </location>
</feature>
<protein>
    <recommendedName>
        <fullName evidence="8">TF-B3 domain-containing protein</fullName>
    </recommendedName>
</protein>
<dbReference type="SMART" id="SM01019">
    <property type="entry name" value="B3"/>
    <property type="match status" value="4"/>
</dbReference>
<evidence type="ECO:0000256" key="6">
    <source>
        <dbReference type="ARBA" id="ARBA00023242"/>
    </source>
</evidence>
<keyword evidence="4" id="KW-0238">DNA-binding</keyword>
<evidence type="ECO:0000256" key="3">
    <source>
        <dbReference type="ARBA" id="ARBA00023015"/>
    </source>
</evidence>
<feature type="compositionally biased region" description="Low complexity" evidence="7">
    <location>
        <begin position="199"/>
        <end position="208"/>
    </location>
</feature>
<dbReference type="PROSITE" id="PS50863">
    <property type="entry name" value="B3"/>
    <property type="match status" value="4"/>
</dbReference>
<dbReference type="EMBL" id="CM002875">
    <property type="protein sequence ID" value="KFK29758.1"/>
    <property type="molecule type" value="Genomic_DNA"/>
</dbReference>
<comment type="subcellular location">
    <subcellularLocation>
        <location evidence="1">Nucleus</location>
    </subcellularLocation>
</comment>
<feature type="domain" description="TF-B3" evidence="8">
    <location>
        <begin position="270"/>
        <end position="362"/>
    </location>
</feature>
<sequence length="514" mass="58519">MVELTSEASKKTWKVKMEGQRLTVGWKDFAVAHDFRVGDVIIFRHQGDLVFHVMGFGPSCCEIQYVQSNNNDEDCDDNDDEDEEEEDNIRNSQVKTEPESSPEGEDKDSMGSKAIVIMDEGERTWMLSLRFRESSETFFMIHGWRSFCHENVLKPGDSVMFKLERNNTKTPLLRFFTSESKLVITKDSSKGKRKESGESSHIVSSPSSSLSENRFVTLTVTQSILKDGRLCLPRSFTRVNGMENAGAKKITVLDKNGVEWPDHVLQAPKNPHFFQPLLPGFDSYLKVPVKFFLEHIQGRNKRNTVELTSDACEKTWKVEMDGRRLTVGWKEFAGAHDFRVGDIIIFRHEGDFVFHVTGFGPSCCELQYEHDNIRDLSMEQNLKTDSSKGKRKETGESSHSQRVLSPSSSLSENRFVTLTVTSFTLKNCRLYLPRSFTKDNKMETARGKKITLMDKNGVEWLVSLLMDTGNMHFGEGLTNFLNAIGIKASESFVLELVWEDTTTPMLKFCSKVKT</sequence>
<dbReference type="SUPFAM" id="SSF101936">
    <property type="entry name" value="DNA-binding pseudobarrel domain"/>
    <property type="match status" value="5"/>
</dbReference>
<dbReference type="Proteomes" id="UP000029120">
    <property type="component" value="Chromosome 7"/>
</dbReference>
<proteinExistence type="predicted"/>
<feature type="domain" description="TF-B3" evidence="8">
    <location>
        <begin position="1"/>
        <end position="59"/>
    </location>
</feature>
<feature type="compositionally biased region" description="Low complexity" evidence="7">
    <location>
        <begin position="397"/>
        <end position="406"/>
    </location>
</feature>
<evidence type="ECO:0000256" key="2">
    <source>
        <dbReference type="ARBA" id="ARBA00022737"/>
    </source>
</evidence>
<dbReference type="GO" id="GO:0003677">
    <property type="term" value="F:DNA binding"/>
    <property type="evidence" value="ECO:0007669"/>
    <property type="project" value="UniProtKB-KW"/>
</dbReference>
<dbReference type="InterPro" id="IPR015300">
    <property type="entry name" value="DNA-bd_pseudobarrel_sf"/>
</dbReference>
<dbReference type="Pfam" id="PF02362">
    <property type="entry name" value="B3"/>
    <property type="match status" value="3"/>
</dbReference>
<dbReference type="Gramene" id="KFK29758">
    <property type="protein sequence ID" value="KFK29758"/>
    <property type="gene ID" value="AALP_AA7G175200"/>
</dbReference>
<name>A0A087GIQ6_ARAAL</name>
<evidence type="ECO:0000256" key="7">
    <source>
        <dbReference type="SAM" id="MobiDB-lite"/>
    </source>
</evidence>
<evidence type="ECO:0000259" key="8">
    <source>
        <dbReference type="PROSITE" id="PS50863"/>
    </source>
</evidence>
<evidence type="ECO:0000256" key="1">
    <source>
        <dbReference type="ARBA" id="ARBA00004123"/>
    </source>
</evidence>
<accession>A0A087GIQ6</accession>
<feature type="region of interest" description="Disordered" evidence="7">
    <location>
        <begin position="71"/>
        <end position="112"/>
    </location>
</feature>
<dbReference type="Gene3D" id="2.40.330.10">
    <property type="entry name" value="DNA-binding pseudobarrel domain"/>
    <property type="match status" value="4"/>
</dbReference>
<dbReference type="AlphaFoldDB" id="A0A087GIQ6"/>
<gene>
    <name evidence="9" type="ordered locus">AALP_Aa7g175200</name>
</gene>
<keyword evidence="5" id="KW-0804">Transcription</keyword>
<evidence type="ECO:0000256" key="4">
    <source>
        <dbReference type="ARBA" id="ARBA00023125"/>
    </source>
</evidence>
<evidence type="ECO:0000313" key="9">
    <source>
        <dbReference type="EMBL" id="KFK29758.1"/>
    </source>
</evidence>
<keyword evidence="2" id="KW-0677">Repeat</keyword>
<feature type="domain" description="TF-B3" evidence="8">
    <location>
        <begin position="415"/>
        <end position="511"/>
    </location>
</feature>
<organism evidence="9 10">
    <name type="scientific">Arabis alpina</name>
    <name type="common">Alpine rock-cress</name>
    <dbReference type="NCBI Taxonomy" id="50452"/>
    <lineage>
        <taxon>Eukaryota</taxon>
        <taxon>Viridiplantae</taxon>
        <taxon>Streptophyta</taxon>
        <taxon>Embryophyta</taxon>
        <taxon>Tracheophyta</taxon>
        <taxon>Spermatophyta</taxon>
        <taxon>Magnoliopsida</taxon>
        <taxon>eudicotyledons</taxon>
        <taxon>Gunneridae</taxon>
        <taxon>Pentapetalae</taxon>
        <taxon>rosids</taxon>
        <taxon>malvids</taxon>
        <taxon>Brassicales</taxon>
        <taxon>Brassicaceae</taxon>
        <taxon>Arabideae</taxon>
        <taxon>Arabis</taxon>
    </lineage>
</organism>
<evidence type="ECO:0000313" key="10">
    <source>
        <dbReference type="Proteomes" id="UP000029120"/>
    </source>
</evidence>
<dbReference type="OrthoDB" id="1109907at2759"/>
<feature type="region of interest" description="Disordered" evidence="7">
    <location>
        <begin position="186"/>
        <end position="208"/>
    </location>
</feature>
<dbReference type="GO" id="GO:0005634">
    <property type="term" value="C:nucleus"/>
    <property type="evidence" value="ECO:0007669"/>
    <property type="project" value="UniProtKB-SubCell"/>
</dbReference>
<feature type="region of interest" description="Disordered" evidence="7">
    <location>
        <begin position="379"/>
        <end position="406"/>
    </location>
</feature>
<evidence type="ECO:0000256" key="5">
    <source>
        <dbReference type="ARBA" id="ARBA00023163"/>
    </source>
</evidence>
<dbReference type="PANTHER" id="PTHR31674">
    <property type="entry name" value="B3 DOMAIN-CONTAINING PROTEIN REM-LIKE 3-RELATED"/>
    <property type="match status" value="1"/>
</dbReference>
<keyword evidence="10" id="KW-1185">Reference proteome</keyword>
<dbReference type="CDD" id="cd10017">
    <property type="entry name" value="B3_DNA"/>
    <property type="match status" value="4"/>
</dbReference>
<feature type="compositionally biased region" description="Basic and acidic residues" evidence="7">
    <location>
        <begin position="385"/>
        <end position="396"/>
    </location>
</feature>
<feature type="compositionally biased region" description="Basic and acidic residues" evidence="7">
    <location>
        <begin position="187"/>
        <end position="198"/>
    </location>
</feature>
<feature type="compositionally biased region" description="Acidic residues" evidence="7">
    <location>
        <begin position="71"/>
        <end position="87"/>
    </location>
</feature>
<dbReference type="FunFam" id="2.40.330.10:FF:000009">
    <property type="entry name" value="Transcriptional factor B3 family protein"/>
    <property type="match status" value="1"/>
</dbReference>